<evidence type="ECO:0000313" key="1">
    <source>
        <dbReference type="EnsemblMetazoa" id="MESCA005413-PA"/>
    </source>
</evidence>
<name>T1GP92_MEGSC</name>
<dbReference type="HOGENOM" id="CLU_2640941_0_0_1"/>
<accession>T1GP92</accession>
<evidence type="ECO:0000313" key="2">
    <source>
        <dbReference type="Proteomes" id="UP000015102"/>
    </source>
</evidence>
<dbReference type="EMBL" id="CAQQ02392965">
    <property type="status" value="NOT_ANNOTATED_CDS"/>
    <property type="molecule type" value="Genomic_DNA"/>
</dbReference>
<keyword evidence="2" id="KW-1185">Reference proteome</keyword>
<protein>
    <submittedName>
        <fullName evidence="1">Uncharacterized protein</fullName>
    </submittedName>
</protein>
<proteinExistence type="predicted"/>
<dbReference type="AlphaFoldDB" id="T1GP92"/>
<reference evidence="1" key="2">
    <citation type="submission" date="2015-06" db="UniProtKB">
        <authorList>
            <consortium name="EnsemblMetazoa"/>
        </authorList>
    </citation>
    <scope>IDENTIFICATION</scope>
</reference>
<dbReference type="Proteomes" id="UP000015102">
    <property type="component" value="Unassembled WGS sequence"/>
</dbReference>
<organism evidence="1 2">
    <name type="scientific">Megaselia scalaris</name>
    <name type="common">Humpbacked fly</name>
    <name type="synonym">Phora scalaris</name>
    <dbReference type="NCBI Taxonomy" id="36166"/>
    <lineage>
        <taxon>Eukaryota</taxon>
        <taxon>Metazoa</taxon>
        <taxon>Ecdysozoa</taxon>
        <taxon>Arthropoda</taxon>
        <taxon>Hexapoda</taxon>
        <taxon>Insecta</taxon>
        <taxon>Pterygota</taxon>
        <taxon>Neoptera</taxon>
        <taxon>Endopterygota</taxon>
        <taxon>Diptera</taxon>
        <taxon>Brachycera</taxon>
        <taxon>Muscomorpha</taxon>
        <taxon>Platypezoidea</taxon>
        <taxon>Phoridae</taxon>
        <taxon>Megaseliini</taxon>
        <taxon>Megaselia</taxon>
    </lineage>
</organism>
<dbReference type="EMBL" id="CAQQ02392966">
    <property type="status" value="NOT_ANNOTATED_CDS"/>
    <property type="molecule type" value="Genomic_DNA"/>
</dbReference>
<sequence length="77" mass="8947">MTELKRNFVFLPKISTYEIARKKSCTCAPKNRHMRVIQIKEASIFEYSIPLQQELCIFCLILLPNIFKSYPPGVAEP</sequence>
<reference evidence="2" key="1">
    <citation type="submission" date="2013-02" db="EMBL/GenBank/DDBJ databases">
        <authorList>
            <person name="Hughes D."/>
        </authorList>
    </citation>
    <scope>NUCLEOTIDE SEQUENCE</scope>
    <source>
        <strain>Durham</strain>
        <strain evidence="2">NC isolate 2 -- Noor lab</strain>
    </source>
</reference>
<dbReference type="EnsemblMetazoa" id="MESCA005413-RA">
    <property type="protein sequence ID" value="MESCA005413-PA"/>
    <property type="gene ID" value="MESCA005413"/>
</dbReference>